<evidence type="ECO:0008006" key="4">
    <source>
        <dbReference type="Google" id="ProtNLM"/>
    </source>
</evidence>
<dbReference type="Gene3D" id="2.180.10.10">
    <property type="entry name" value="RHS repeat-associated core"/>
    <property type="match status" value="1"/>
</dbReference>
<accession>A0A363NTA4</accession>
<dbReference type="Proteomes" id="UP000250831">
    <property type="component" value="Unassembled WGS sequence"/>
</dbReference>
<keyword evidence="3" id="KW-1185">Reference proteome</keyword>
<organism evidence="2 3">
    <name type="scientific">Sphingobacterium athyrii</name>
    <dbReference type="NCBI Taxonomy" id="2152717"/>
    <lineage>
        <taxon>Bacteria</taxon>
        <taxon>Pseudomonadati</taxon>
        <taxon>Bacteroidota</taxon>
        <taxon>Sphingobacteriia</taxon>
        <taxon>Sphingobacteriales</taxon>
        <taxon>Sphingobacteriaceae</taxon>
        <taxon>Sphingobacterium</taxon>
    </lineage>
</organism>
<name>A0A363NTA4_9SPHI</name>
<reference evidence="2 3" key="1">
    <citation type="submission" date="2018-04" db="EMBL/GenBank/DDBJ databases">
        <title>Sphingobacterium sp. M46 Genome.</title>
        <authorList>
            <person name="Cheng J."/>
            <person name="Li Y."/>
        </authorList>
    </citation>
    <scope>NUCLEOTIDE SEQUENCE [LARGE SCALE GENOMIC DNA]</scope>
    <source>
        <strain evidence="2 3">M46</strain>
    </source>
</reference>
<proteinExistence type="predicted"/>
<dbReference type="AlphaFoldDB" id="A0A363NTA4"/>
<dbReference type="RefSeq" id="WP_146191032.1">
    <property type="nucleotide sequence ID" value="NZ_QCXX01000003.1"/>
</dbReference>
<feature type="chain" id="PRO_5016908786" description="Sugar-binding protein" evidence="1">
    <location>
        <begin position="21"/>
        <end position="288"/>
    </location>
</feature>
<comment type="caution">
    <text evidence="2">The sequence shown here is derived from an EMBL/GenBank/DDBJ whole genome shotgun (WGS) entry which is preliminary data.</text>
</comment>
<gene>
    <name evidence="2" type="ORF">DCO56_11460</name>
</gene>
<dbReference type="EMBL" id="QCXX01000003">
    <property type="protein sequence ID" value="PUV23987.1"/>
    <property type="molecule type" value="Genomic_DNA"/>
</dbReference>
<keyword evidence="1" id="KW-0732">Signal</keyword>
<protein>
    <recommendedName>
        <fullName evidence="4">Sugar-binding protein</fullName>
    </recommendedName>
</protein>
<feature type="signal peptide" evidence="1">
    <location>
        <begin position="1"/>
        <end position="20"/>
    </location>
</feature>
<sequence>MRKKITVFTTMFLLCTFAFGQNTPNTKPQIKTEEITYHGIDGRPINRLDKKGLDEYKEYNVDGTISKIYIEEFDKTKGKTSRNLNETYVYEKGKLYKIERIGSVTGDKYEEILFSYNEQMQLTRKIENQYKDNRLDLNQLSAYTDYFYNGNGETEKRYEYDGTKREFLLASILTKIFDSNKNMIQEKTENFDGNISGIVNIKYDNLNKPIALESSYFKETTSYKYNSHGDLEEEKTKSEKSPTIEISHYSYVYDDYGNWIEQKQIIERNPIDEFEGGLLIKRKIEYYE</sequence>
<evidence type="ECO:0000313" key="2">
    <source>
        <dbReference type="EMBL" id="PUV23987.1"/>
    </source>
</evidence>
<evidence type="ECO:0000256" key="1">
    <source>
        <dbReference type="SAM" id="SignalP"/>
    </source>
</evidence>
<dbReference type="OrthoDB" id="702257at2"/>
<evidence type="ECO:0000313" key="3">
    <source>
        <dbReference type="Proteomes" id="UP000250831"/>
    </source>
</evidence>